<name>X6L833_RETFI</name>
<protein>
    <submittedName>
        <fullName evidence="2">Uncharacterized protein</fullName>
    </submittedName>
</protein>
<feature type="region of interest" description="Disordered" evidence="1">
    <location>
        <begin position="40"/>
        <end position="126"/>
    </location>
</feature>
<dbReference type="AlphaFoldDB" id="X6L833"/>
<proteinExistence type="predicted"/>
<comment type="caution">
    <text evidence="2">The sequence shown here is derived from an EMBL/GenBank/DDBJ whole genome shotgun (WGS) entry which is preliminary data.</text>
</comment>
<reference evidence="2 3" key="1">
    <citation type="journal article" date="2013" name="Curr. Biol.">
        <title>The Genome of the Foraminiferan Reticulomyxa filosa.</title>
        <authorList>
            <person name="Glockner G."/>
            <person name="Hulsmann N."/>
            <person name="Schleicher M."/>
            <person name="Noegel A.A."/>
            <person name="Eichinger L."/>
            <person name="Gallinger C."/>
            <person name="Pawlowski J."/>
            <person name="Sierra R."/>
            <person name="Euteneuer U."/>
            <person name="Pillet L."/>
            <person name="Moustafa A."/>
            <person name="Platzer M."/>
            <person name="Groth M."/>
            <person name="Szafranski K."/>
            <person name="Schliwa M."/>
        </authorList>
    </citation>
    <scope>NUCLEOTIDE SEQUENCE [LARGE SCALE GENOMIC DNA]</scope>
</reference>
<gene>
    <name evidence="2" type="ORF">RFI_39904</name>
</gene>
<organism evidence="2 3">
    <name type="scientific">Reticulomyxa filosa</name>
    <dbReference type="NCBI Taxonomy" id="46433"/>
    <lineage>
        <taxon>Eukaryota</taxon>
        <taxon>Sar</taxon>
        <taxon>Rhizaria</taxon>
        <taxon>Retaria</taxon>
        <taxon>Foraminifera</taxon>
        <taxon>Monothalamids</taxon>
        <taxon>Reticulomyxidae</taxon>
        <taxon>Reticulomyxa</taxon>
    </lineage>
</organism>
<dbReference type="Proteomes" id="UP000023152">
    <property type="component" value="Unassembled WGS sequence"/>
</dbReference>
<feature type="compositionally biased region" description="Low complexity" evidence="1">
    <location>
        <begin position="42"/>
        <end position="67"/>
    </location>
</feature>
<feature type="compositionally biased region" description="Low complexity" evidence="1">
    <location>
        <begin position="89"/>
        <end position="100"/>
    </location>
</feature>
<feature type="compositionally biased region" description="Polar residues" evidence="1">
    <location>
        <begin position="101"/>
        <end position="113"/>
    </location>
</feature>
<accession>X6L833</accession>
<dbReference type="EMBL" id="ASPP01049121">
    <property type="protein sequence ID" value="ETN97625.1"/>
    <property type="molecule type" value="Genomic_DNA"/>
</dbReference>
<evidence type="ECO:0000313" key="3">
    <source>
        <dbReference type="Proteomes" id="UP000023152"/>
    </source>
</evidence>
<evidence type="ECO:0000313" key="2">
    <source>
        <dbReference type="EMBL" id="ETN97625.1"/>
    </source>
</evidence>
<keyword evidence="3" id="KW-1185">Reference proteome</keyword>
<evidence type="ECO:0000256" key="1">
    <source>
        <dbReference type="SAM" id="MobiDB-lite"/>
    </source>
</evidence>
<sequence>MLADIIRIGHPLAKLLQAAKLTIDGSDDPNIPKVDTVDVAMTNNGTSNNNNNNNNNHTNINSNVNANADGHDEDSKEMDESETTTSQNAPSLSPAASTSSMITPPSNVDGTSATTTTTTTDEVASGHHSLGLNLTIPSLSLSPLFNKSLLRTKYVGELKSWGDKLYKATTNTIASINTRERGTR</sequence>